<dbReference type="PANTHER" id="PTHR43415:SF3">
    <property type="entry name" value="GNAT-FAMILY ACETYLTRANSFERASE"/>
    <property type="match status" value="1"/>
</dbReference>
<dbReference type="InterPro" id="IPR020036">
    <property type="entry name" value="PseH"/>
</dbReference>
<comment type="caution">
    <text evidence="2">The sequence shown here is derived from an EMBL/GenBank/DDBJ whole genome shotgun (WGS) entry which is preliminary data.</text>
</comment>
<dbReference type="SUPFAM" id="SSF55729">
    <property type="entry name" value="Acyl-CoA N-acyltransferases (Nat)"/>
    <property type="match status" value="1"/>
</dbReference>
<evidence type="ECO:0000259" key="1">
    <source>
        <dbReference type="PROSITE" id="PS51186"/>
    </source>
</evidence>
<dbReference type="RefSeq" id="WP_251777205.1">
    <property type="nucleotide sequence ID" value="NZ_JAMKFE010000003.1"/>
</dbReference>
<dbReference type="Pfam" id="PF13302">
    <property type="entry name" value="Acetyltransf_3"/>
    <property type="match status" value="1"/>
</dbReference>
<dbReference type="EC" id="2.3.1.202" evidence="2"/>
<keyword evidence="2" id="KW-0012">Acyltransferase</keyword>
<sequence length="172" mass="19910">MKEAHLPDGRVRAMTERDLGTVLEWRNHPEVRRYMYTQHVISMEEHRRWFERAGHEPARHLLVFEDERGPTGFASFHAPGHGRVAEWGFYLAPDAPKGTGRRLGRAALEYGFSTAGFHKVCGEALAFNERSIRFHLTLGFQQEGVLRDQHFDGQAYHAVVRFGLLHHEWIPQ</sequence>
<dbReference type="InterPro" id="IPR000182">
    <property type="entry name" value="GNAT_dom"/>
</dbReference>
<feature type="domain" description="N-acetyltransferase" evidence="1">
    <location>
        <begin position="9"/>
        <end position="163"/>
    </location>
</feature>
<keyword evidence="3" id="KW-1185">Reference proteome</keyword>
<keyword evidence="2" id="KW-0808">Transferase</keyword>
<accession>A0ABT0YJW1</accession>
<dbReference type="PROSITE" id="PS51186">
    <property type="entry name" value="GNAT"/>
    <property type="match status" value="1"/>
</dbReference>
<dbReference type="Proteomes" id="UP001165541">
    <property type="component" value="Unassembled WGS sequence"/>
</dbReference>
<protein>
    <submittedName>
        <fullName evidence="2">UDP-4-amino-4, 6-dideoxy-N-acetyl-beta-L-altrosamine N-acetyltransferase</fullName>
        <ecNumber evidence="2">2.3.1.202</ecNumber>
    </submittedName>
</protein>
<dbReference type="PANTHER" id="PTHR43415">
    <property type="entry name" value="SPERMIDINE N(1)-ACETYLTRANSFERASE"/>
    <property type="match status" value="1"/>
</dbReference>
<organism evidence="2 3">
    <name type="scientific">Caldimonas mangrovi</name>
    <dbReference type="NCBI Taxonomy" id="2944811"/>
    <lineage>
        <taxon>Bacteria</taxon>
        <taxon>Pseudomonadati</taxon>
        <taxon>Pseudomonadota</taxon>
        <taxon>Betaproteobacteria</taxon>
        <taxon>Burkholderiales</taxon>
        <taxon>Sphaerotilaceae</taxon>
        <taxon>Caldimonas</taxon>
    </lineage>
</organism>
<dbReference type="Gene3D" id="3.40.630.30">
    <property type="match status" value="1"/>
</dbReference>
<dbReference type="InterPro" id="IPR016181">
    <property type="entry name" value="Acyl_CoA_acyltransferase"/>
</dbReference>
<proteinExistence type="predicted"/>
<dbReference type="NCBIfam" id="TIGR03585">
    <property type="entry name" value="PseH"/>
    <property type="match status" value="1"/>
</dbReference>
<reference evidence="2" key="1">
    <citation type="submission" date="2022-05" db="EMBL/GenBank/DDBJ databases">
        <title>Schlegelella sp. nov., isolated from mangrove soil.</title>
        <authorList>
            <person name="Liu Y."/>
            <person name="Ge X."/>
            <person name="Liu W."/>
        </authorList>
    </citation>
    <scope>NUCLEOTIDE SEQUENCE</scope>
    <source>
        <strain evidence="2">S2-27</strain>
    </source>
</reference>
<evidence type="ECO:0000313" key="2">
    <source>
        <dbReference type="EMBL" id="MCM5679015.1"/>
    </source>
</evidence>
<dbReference type="EMBL" id="JAMKFE010000003">
    <property type="protein sequence ID" value="MCM5679015.1"/>
    <property type="molecule type" value="Genomic_DNA"/>
</dbReference>
<evidence type="ECO:0000313" key="3">
    <source>
        <dbReference type="Proteomes" id="UP001165541"/>
    </source>
</evidence>
<gene>
    <name evidence="2" type="primary">pseH</name>
    <name evidence="2" type="ORF">M8A51_05655</name>
</gene>
<dbReference type="GO" id="GO:0016746">
    <property type="term" value="F:acyltransferase activity"/>
    <property type="evidence" value="ECO:0007669"/>
    <property type="project" value="UniProtKB-KW"/>
</dbReference>
<name>A0ABT0YJW1_9BURK</name>